<proteinExistence type="predicted"/>
<evidence type="ECO:0000313" key="2">
    <source>
        <dbReference type="EMBL" id="CAG9331306.1"/>
    </source>
</evidence>
<protein>
    <recommendedName>
        <fullName evidence="4">TRAF-type domain-containing protein</fullName>
    </recommendedName>
</protein>
<sequence>MSETSIITIDRFTCKVDDYFICMSCKHVSVDPLECSVCENLACADCISKLDMCPQCNNQIKPRTTSKYALQYYKKLTLKCINSANGCLLEGPIHDVLEHEKTCDYEVFICSSPICRKKLLKLERYCLSPMVCSELCKKVCNFNKILDAQISEDEILQAFKGFLMESQSEVIKERTRKIREEIERLDKELADKEKYEKEEEGLLQELELRKVNYHPGKWSAQGRYWTCCLSKNKLEIGCRPL</sequence>
<dbReference type="AlphaFoldDB" id="A0AAU9JY76"/>
<dbReference type="EMBL" id="CAJZBQ010000053">
    <property type="protein sequence ID" value="CAG9331306.1"/>
    <property type="molecule type" value="Genomic_DNA"/>
</dbReference>
<organism evidence="2 3">
    <name type="scientific">Blepharisma stoltei</name>
    <dbReference type="NCBI Taxonomy" id="1481888"/>
    <lineage>
        <taxon>Eukaryota</taxon>
        <taxon>Sar</taxon>
        <taxon>Alveolata</taxon>
        <taxon>Ciliophora</taxon>
        <taxon>Postciliodesmatophora</taxon>
        <taxon>Heterotrichea</taxon>
        <taxon>Heterotrichida</taxon>
        <taxon>Blepharismidae</taxon>
        <taxon>Blepharisma</taxon>
    </lineage>
</organism>
<evidence type="ECO:0000256" key="1">
    <source>
        <dbReference type="SAM" id="Coils"/>
    </source>
</evidence>
<name>A0AAU9JY76_9CILI</name>
<accession>A0AAU9JY76</accession>
<comment type="caution">
    <text evidence="2">The sequence shown here is derived from an EMBL/GenBank/DDBJ whole genome shotgun (WGS) entry which is preliminary data.</text>
</comment>
<dbReference type="InterPro" id="IPR013083">
    <property type="entry name" value="Znf_RING/FYVE/PHD"/>
</dbReference>
<feature type="coiled-coil region" evidence="1">
    <location>
        <begin position="168"/>
        <end position="205"/>
    </location>
</feature>
<gene>
    <name evidence="2" type="ORF">BSTOLATCC_MIC53381</name>
</gene>
<keyword evidence="1" id="KW-0175">Coiled coil</keyword>
<evidence type="ECO:0008006" key="4">
    <source>
        <dbReference type="Google" id="ProtNLM"/>
    </source>
</evidence>
<dbReference type="Gene3D" id="3.30.40.10">
    <property type="entry name" value="Zinc/RING finger domain, C3HC4 (zinc finger)"/>
    <property type="match status" value="1"/>
</dbReference>
<keyword evidence="3" id="KW-1185">Reference proteome</keyword>
<dbReference type="Proteomes" id="UP001162131">
    <property type="component" value="Unassembled WGS sequence"/>
</dbReference>
<reference evidence="2" key="1">
    <citation type="submission" date="2021-09" db="EMBL/GenBank/DDBJ databases">
        <authorList>
            <consortium name="AG Swart"/>
            <person name="Singh M."/>
            <person name="Singh A."/>
            <person name="Seah K."/>
            <person name="Emmerich C."/>
        </authorList>
    </citation>
    <scope>NUCLEOTIDE SEQUENCE</scope>
    <source>
        <strain evidence="2">ATCC30299</strain>
    </source>
</reference>
<dbReference type="GO" id="GO:0035556">
    <property type="term" value="P:intracellular signal transduction"/>
    <property type="evidence" value="ECO:0007669"/>
    <property type="project" value="InterPro"/>
</dbReference>
<dbReference type="SUPFAM" id="SSF49599">
    <property type="entry name" value="TRAF domain-like"/>
    <property type="match status" value="1"/>
</dbReference>
<dbReference type="InterPro" id="IPR001562">
    <property type="entry name" value="Znf_Btk_motif"/>
</dbReference>
<evidence type="ECO:0000313" key="3">
    <source>
        <dbReference type="Proteomes" id="UP001162131"/>
    </source>
</evidence>
<dbReference type="Pfam" id="PF00779">
    <property type="entry name" value="BTK"/>
    <property type="match status" value="1"/>
</dbReference>